<comment type="caution">
    <text evidence="3">The sequence shown here is derived from an EMBL/GenBank/DDBJ whole genome shotgun (WGS) entry which is preliminary data.</text>
</comment>
<reference evidence="3" key="1">
    <citation type="journal article" date="2014" name="Int. J. Syst. Evol. Microbiol.">
        <title>Complete genome sequence of Corynebacterium casei LMG S-19264T (=DSM 44701T), isolated from a smear-ripened cheese.</title>
        <authorList>
            <consortium name="US DOE Joint Genome Institute (JGI-PGF)"/>
            <person name="Walter F."/>
            <person name="Albersmeier A."/>
            <person name="Kalinowski J."/>
            <person name="Ruckert C."/>
        </authorList>
    </citation>
    <scope>NUCLEOTIDE SEQUENCE</scope>
    <source>
        <strain evidence="3">KCTC 12870</strain>
    </source>
</reference>
<dbReference type="AlphaFoldDB" id="A0A8J3DE09"/>
<dbReference type="RefSeq" id="WP_189516277.1">
    <property type="nucleotide sequence ID" value="NZ_BMXG01000020.1"/>
</dbReference>
<keyword evidence="1" id="KW-0998">Cell outer membrane</keyword>
<dbReference type="InterPro" id="IPR005653">
    <property type="entry name" value="OstA-like_N"/>
</dbReference>
<dbReference type="GO" id="GO:0009279">
    <property type="term" value="C:cell outer membrane"/>
    <property type="evidence" value="ECO:0007669"/>
    <property type="project" value="TreeGrafter"/>
</dbReference>
<dbReference type="Gene3D" id="2.60.450.10">
    <property type="entry name" value="Lipopolysaccharide (LPS) transport protein A like domain"/>
    <property type="match status" value="1"/>
</dbReference>
<protein>
    <recommendedName>
        <fullName evidence="2">Organic solvent tolerance-like N-terminal domain-containing protein</fullName>
    </recommendedName>
</protein>
<evidence type="ECO:0000256" key="1">
    <source>
        <dbReference type="ARBA" id="ARBA00023237"/>
    </source>
</evidence>
<keyword evidence="1" id="KW-0472">Membrane</keyword>
<gene>
    <name evidence="3" type="ORF">GCM10007047_27800</name>
</gene>
<reference evidence="3" key="2">
    <citation type="submission" date="2020-09" db="EMBL/GenBank/DDBJ databases">
        <authorList>
            <person name="Sun Q."/>
            <person name="Kim S."/>
        </authorList>
    </citation>
    <scope>NUCLEOTIDE SEQUENCE</scope>
    <source>
        <strain evidence="3">KCTC 12870</strain>
    </source>
</reference>
<dbReference type="PANTHER" id="PTHR30189">
    <property type="entry name" value="LPS-ASSEMBLY PROTEIN"/>
    <property type="match status" value="1"/>
</dbReference>
<proteinExistence type="predicted"/>
<name>A0A8J3DE09_9BACT</name>
<dbReference type="EMBL" id="BMXG01000020">
    <property type="protein sequence ID" value="GHC08982.1"/>
    <property type="molecule type" value="Genomic_DNA"/>
</dbReference>
<feature type="domain" description="Organic solvent tolerance-like N-terminal" evidence="2">
    <location>
        <begin position="18"/>
        <end position="84"/>
    </location>
</feature>
<organism evidence="3 4">
    <name type="scientific">Cerasicoccus arenae</name>
    <dbReference type="NCBI Taxonomy" id="424488"/>
    <lineage>
        <taxon>Bacteria</taxon>
        <taxon>Pseudomonadati</taxon>
        <taxon>Verrucomicrobiota</taxon>
        <taxon>Opitutia</taxon>
        <taxon>Puniceicoccales</taxon>
        <taxon>Cerasicoccaceae</taxon>
        <taxon>Cerasicoccus</taxon>
    </lineage>
</organism>
<dbReference type="Proteomes" id="UP000642829">
    <property type="component" value="Unassembled WGS sequence"/>
</dbReference>
<sequence>MSGLWAQLPEVGVELPQLESDEQEFDADTNSLVAKGNAELSHGNILLKSDEIVFEQDSNTLKAHSQVQLTQEAFRILSDDAKYDYFHQSFEAGNFRLGRQPVFLEGKHIQGNNDEIEVQDGTIYFQEPDAYAFNIHADQYLVKNSETLVVDGATFRIGSFPFFYLPHFEQSLEDDAPISYKGDAGFQNNLGGFVQNQVLVRLYPEVKLGANLDGYTKRGFLGGPVGEYNWSWDEGPNYMAGSIDTGFIYDLGSVSDRGLNSLGQQIGPNRNFIEWRHLGEIDGKIDLVSSLSWWSDSEVTRDFRPGLFYDNQVPDSFASASFRGDIYVFSAFLRYEPNDWELVAQRLPEVSFNLQPSEIFETGVYQRFSADFVLLKEKSPTGLFKEAESNRLNVYYGWSRPTKITDWMTATPVVGGMVTNYWDAYYRDGPYTRVLGEVGMDLELLATGVWDVKDEFWDIDGLRHIFRPVVQYRYIPAAQSGNTIIPPIDVRAPFQTYMEPIGLANKRNIDDLYAENTLRYGIENTLQTRAKGYGSYDMAEFNIYHELHFDERPDELIINPPYRPFYRKGQRFASDIFTEFTVRPAYWLSGSVFVRVDPNTPTISEVSSRTRIVDGEEWSIYCGNNLVRDVPGANINQYIVGGDYRINERNFLRAEWRIDAELGELVEQYYSWQTRFANSWDIELQLGYLQGATREDGIQAKVRVRLLTF</sequence>
<dbReference type="GO" id="GO:1990351">
    <property type="term" value="C:transporter complex"/>
    <property type="evidence" value="ECO:0007669"/>
    <property type="project" value="TreeGrafter"/>
</dbReference>
<dbReference type="PANTHER" id="PTHR30189:SF1">
    <property type="entry name" value="LPS-ASSEMBLY PROTEIN LPTD"/>
    <property type="match status" value="1"/>
</dbReference>
<keyword evidence="4" id="KW-1185">Reference proteome</keyword>
<accession>A0A8J3DE09</accession>
<evidence type="ECO:0000313" key="3">
    <source>
        <dbReference type="EMBL" id="GHC08982.1"/>
    </source>
</evidence>
<evidence type="ECO:0000259" key="2">
    <source>
        <dbReference type="Pfam" id="PF03968"/>
    </source>
</evidence>
<dbReference type="InterPro" id="IPR050218">
    <property type="entry name" value="LptD"/>
</dbReference>
<evidence type="ECO:0000313" key="4">
    <source>
        <dbReference type="Proteomes" id="UP000642829"/>
    </source>
</evidence>
<dbReference type="Pfam" id="PF03968">
    <property type="entry name" value="LptD_N"/>
    <property type="match status" value="1"/>
</dbReference>